<dbReference type="InterPro" id="IPR057506">
    <property type="entry name" value="C2_GPCPD1"/>
</dbReference>
<dbReference type="Pfam" id="PF03009">
    <property type="entry name" value="GDPD"/>
    <property type="match status" value="1"/>
</dbReference>
<feature type="repeat" description="ANK" evidence="4">
    <location>
        <begin position="409"/>
        <end position="441"/>
    </location>
</feature>
<dbReference type="SMART" id="SM00248">
    <property type="entry name" value="ANK"/>
    <property type="match status" value="7"/>
</dbReference>
<dbReference type="InterPro" id="IPR017946">
    <property type="entry name" value="PLC-like_Pdiesterase_TIM-brl"/>
</dbReference>
<dbReference type="PANTHER" id="PTHR22958:SF23">
    <property type="entry name" value="DEPENDENT KINASE INHIBITOR PHO81, PUTATIVE (AFU_ORTHOLOGUE AFUA_4G06020)-RELATED"/>
    <property type="match status" value="1"/>
</dbReference>
<evidence type="ECO:0000256" key="2">
    <source>
        <dbReference type="ARBA" id="ARBA00022801"/>
    </source>
</evidence>
<evidence type="ECO:0000256" key="3">
    <source>
        <dbReference type="ARBA" id="ARBA00023043"/>
    </source>
</evidence>
<feature type="region of interest" description="Disordered" evidence="5">
    <location>
        <begin position="1"/>
        <end position="21"/>
    </location>
</feature>
<dbReference type="InterPro" id="IPR051578">
    <property type="entry name" value="GDPD"/>
</dbReference>
<evidence type="ECO:0000256" key="5">
    <source>
        <dbReference type="SAM" id="MobiDB-lite"/>
    </source>
</evidence>
<dbReference type="STRING" id="1810919.A0A3D8QC02"/>
<dbReference type="GO" id="GO:0047389">
    <property type="term" value="F:glycerophosphocholine phosphodiesterase activity"/>
    <property type="evidence" value="ECO:0007669"/>
    <property type="project" value="TreeGrafter"/>
</dbReference>
<dbReference type="SUPFAM" id="SSF51695">
    <property type="entry name" value="PLC-like phosphodiesterases"/>
    <property type="match status" value="1"/>
</dbReference>
<dbReference type="Pfam" id="PF12796">
    <property type="entry name" value="Ank_2"/>
    <property type="match status" value="3"/>
</dbReference>
<dbReference type="RefSeq" id="XP_026598417.1">
    <property type="nucleotide sequence ID" value="XM_026753094.1"/>
</dbReference>
<dbReference type="Gene3D" id="1.25.40.20">
    <property type="entry name" value="Ankyrin repeat-containing domain"/>
    <property type="match status" value="1"/>
</dbReference>
<evidence type="ECO:0000256" key="1">
    <source>
        <dbReference type="ARBA" id="ARBA00022737"/>
    </source>
</evidence>
<keyword evidence="3 4" id="KW-0040">ANK repeat</keyword>
<dbReference type="PROSITE" id="PS51704">
    <property type="entry name" value="GP_PDE"/>
    <property type="match status" value="1"/>
</dbReference>
<protein>
    <recommendedName>
        <fullName evidence="10">Ankyrin repeat protein nuc-2</fullName>
    </recommendedName>
</protein>
<keyword evidence="2" id="KW-0378">Hydrolase</keyword>
<feature type="domain" description="GP-PDE" evidence="7">
    <location>
        <begin position="661"/>
        <end position="966"/>
    </location>
</feature>
<reference evidence="8 9" key="1">
    <citation type="journal article" date="2018" name="IMA Fungus">
        <title>IMA Genome-F 9: Draft genome sequence of Annulohypoxylon stygium, Aspergillus mulundensis, Berkeleyomyces basicola (syn. Thielaviopsis basicola), Ceratocystis smalleyi, two Cercospora beticola strains, Coleophoma cylindrospora, Fusarium fracticaudum, Phialophora cf. hyalina, and Morchella septimelata.</title>
        <authorList>
            <person name="Wingfield B.D."/>
            <person name="Bills G.F."/>
            <person name="Dong Y."/>
            <person name="Huang W."/>
            <person name="Nel W.J."/>
            <person name="Swalarsk-Parry B.S."/>
            <person name="Vaghefi N."/>
            <person name="Wilken P.M."/>
            <person name="An Z."/>
            <person name="de Beer Z.W."/>
            <person name="De Vos L."/>
            <person name="Chen L."/>
            <person name="Duong T.A."/>
            <person name="Gao Y."/>
            <person name="Hammerbacher A."/>
            <person name="Kikkert J.R."/>
            <person name="Li Y."/>
            <person name="Li H."/>
            <person name="Li K."/>
            <person name="Li Q."/>
            <person name="Liu X."/>
            <person name="Ma X."/>
            <person name="Naidoo K."/>
            <person name="Pethybridge S.J."/>
            <person name="Sun J."/>
            <person name="Steenkamp E.T."/>
            <person name="van der Nest M.A."/>
            <person name="van Wyk S."/>
            <person name="Wingfield M.J."/>
            <person name="Xiong C."/>
            <person name="Yue Q."/>
            <person name="Zhang X."/>
        </authorList>
    </citation>
    <scope>NUCLEOTIDE SEQUENCE [LARGE SCALE GENOMIC DNA]</scope>
    <source>
        <strain evidence="8 9">DSM 5745</strain>
    </source>
</reference>
<organism evidence="8 9">
    <name type="scientific">Aspergillus mulundensis</name>
    <dbReference type="NCBI Taxonomy" id="1810919"/>
    <lineage>
        <taxon>Eukaryota</taxon>
        <taxon>Fungi</taxon>
        <taxon>Dikarya</taxon>
        <taxon>Ascomycota</taxon>
        <taxon>Pezizomycotina</taxon>
        <taxon>Eurotiomycetes</taxon>
        <taxon>Eurotiomycetidae</taxon>
        <taxon>Eurotiales</taxon>
        <taxon>Aspergillaceae</taxon>
        <taxon>Aspergillus</taxon>
        <taxon>Aspergillus subgen. Nidulantes</taxon>
    </lineage>
</organism>
<dbReference type="PROSITE" id="PS50088">
    <property type="entry name" value="ANK_REPEAT"/>
    <property type="match status" value="3"/>
</dbReference>
<dbReference type="GeneID" id="38121448"/>
<dbReference type="GO" id="GO:0046475">
    <property type="term" value="P:glycerophospholipid catabolic process"/>
    <property type="evidence" value="ECO:0007669"/>
    <property type="project" value="TreeGrafter"/>
</dbReference>
<evidence type="ECO:0000313" key="8">
    <source>
        <dbReference type="EMBL" id="RDW59383.1"/>
    </source>
</evidence>
<dbReference type="PROSITE" id="PS51382">
    <property type="entry name" value="SPX"/>
    <property type="match status" value="1"/>
</dbReference>
<dbReference type="Proteomes" id="UP000256690">
    <property type="component" value="Unassembled WGS sequence"/>
</dbReference>
<evidence type="ECO:0000259" key="7">
    <source>
        <dbReference type="PROSITE" id="PS51704"/>
    </source>
</evidence>
<dbReference type="Pfam" id="PF03105">
    <property type="entry name" value="SPX"/>
    <property type="match status" value="1"/>
</dbReference>
<dbReference type="InterPro" id="IPR002110">
    <property type="entry name" value="Ankyrin_rpt"/>
</dbReference>
<proteinExistence type="predicted"/>
<dbReference type="OrthoDB" id="1577640at2759"/>
<evidence type="ECO:0000259" key="6">
    <source>
        <dbReference type="PROSITE" id="PS51382"/>
    </source>
</evidence>
<name>A0A3D8QC02_9EURO</name>
<evidence type="ECO:0008006" key="10">
    <source>
        <dbReference type="Google" id="ProtNLM"/>
    </source>
</evidence>
<dbReference type="InterPro" id="IPR036770">
    <property type="entry name" value="Ankyrin_rpt-contain_sf"/>
</dbReference>
<feature type="repeat" description="ANK" evidence="4">
    <location>
        <begin position="374"/>
        <end position="407"/>
    </location>
</feature>
<dbReference type="PANTHER" id="PTHR22958">
    <property type="entry name" value="GLYCEROPHOSPHORYL DIESTER PHOSPHODIESTERASE"/>
    <property type="match status" value="1"/>
</dbReference>
<feature type="domain" description="SPX" evidence="6">
    <location>
        <begin position="1"/>
        <end position="117"/>
    </location>
</feature>
<keyword evidence="9" id="KW-1185">Reference proteome</keyword>
<dbReference type="SUPFAM" id="SSF48403">
    <property type="entry name" value="Ankyrin repeat"/>
    <property type="match status" value="1"/>
</dbReference>
<dbReference type="AlphaFoldDB" id="A0A3D8QC02"/>
<sequence>MRPKPRLRSERTRRCSSSDWNVRSRKSTLSIYKKRPRGQFSQRLKTLVDKKRVVQSRTVTKSKAPANLVALLEGFQQFDGDLNKLQQFVEINETAMSKILKKWDKTSKSRMKELYLHRAVEVQPCFNRDVLRDLSDRATTARIELEAWAEGENIQFDTIRPAERTTAVGSEEEDLDLQVLQSATAGNLQALREWADKLQKSPDSRERATRTFLAAINEFSDDVLAVLLESRLVDIFAEDDINERNCLHEAAISGRNFVFKAGLEAGVQASRTDVYGRIPLHYACIHGRVEMVQQLLAADHSTVDIMDHDNFTPLIHSIVKNQLDCAEQLLRNNARIDPVSESDHIPLNLACQHGSLPIVKMLLERQAQLLPDAEGLYPQHMVARASQSPEILLLLKQHGADLNQRDKLYQWTPLFHAASEGCVNCLRTLLELGVDANAKDEKGLAAVYYAAWEGHLECMLLLWSHHAESQPSQRPLDILNGLRLHEPSSTIAWEEQAPVEAEDMETVDGIPDLSLPPPIIPLRRYGHNFLDKKVFIQILFDPSSSISFDQAGRYPAARLTISSKLSELIPRTVMLPIQEDSRMISFHVDTLQTFTVDYEIFPTFGSKVIAKTVALPTVFRAEKSSAGSCCLPLFDPRLRAIGQLRFGFQVIKPYHGDPLEITHFATYWKATSTGESDHSGLVTGSSLSGDHIQLFVQVTRDKVPVVHPQYTVKHYGIDIPVCHLTLSEFQAIGGEKNVNRPEILQFLQTRASDDLALAHRILAASFLSLRDVFQNLPVDVNVNLSVLYPSAAEEQALNMTSMTDVNTFADAILTVVFDHARIARDKNPEFMRSVVFTSYNANICVALNWKQPNYPVLLCNDLGQIRDLARNAGTHPDVDSSGRASMSIKESARIAQSNNFMGLICRSSLLNVVPALVATIKELGLVLVADTSDEIEQPETQALSAAGSMGVAELAYRMPEGVNGLMKANGILRFNDMIDM</sequence>
<accession>A0A3D8QC02</accession>
<feature type="repeat" description="ANK" evidence="4">
    <location>
        <begin position="275"/>
        <end position="308"/>
    </location>
</feature>
<dbReference type="PROSITE" id="PS50297">
    <property type="entry name" value="ANK_REP_REGION"/>
    <property type="match status" value="2"/>
</dbReference>
<dbReference type="Pfam" id="PF25329">
    <property type="entry name" value="C2_GDE1"/>
    <property type="match status" value="1"/>
</dbReference>
<comment type="caution">
    <text evidence="8">The sequence shown here is derived from an EMBL/GenBank/DDBJ whole genome shotgun (WGS) entry which is preliminary data.</text>
</comment>
<gene>
    <name evidence="8" type="ORF">DSM5745_11078</name>
</gene>
<keyword evidence="1" id="KW-0677">Repeat</keyword>
<evidence type="ECO:0000313" key="9">
    <source>
        <dbReference type="Proteomes" id="UP000256690"/>
    </source>
</evidence>
<dbReference type="Gene3D" id="3.20.20.190">
    <property type="entry name" value="Phosphatidylinositol (PI) phosphodiesterase"/>
    <property type="match status" value="1"/>
</dbReference>
<dbReference type="EMBL" id="PVWQ01000019">
    <property type="protein sequence ID" value="RDW59383.1"/>
    <property type="molecule type" value="Genomic_DNA"/>
</dbReference>
<dbReference type="InterPro" id="IPR004331">
    <property type="entry name" value="SPX_dom"/>
</dbReference>
<evidence type="ECO:0000256" key="4">
    <source>
        <dbReference type="PROSITE-ProRule" id="PRU00023"/>
    </source>
</evidence>
<dbReference type="InterPro" id="IPR030395">
    <property type="entry name" value="GP_PDE_dom"/>
</dbReference>